<reference evidence="4" key="1">
    <citation type="submission" date="2014-03" db="EMBL/GenBank/DDBJ databases">
        <title>The Genome Sequence of Puccinia striiformis f. sp. tritici PST-78.</title>
        <authorList>
            <consortium name="The Broad Institute Genome Sequencing Platform"/>
            <person name="Cuomo C."/>
            <person name="Hulbert S."/>
            <person name="Chen X."/>
            <person name="Walker B."/>
            <person name="Young S.K."/>
            <person name="Zeng Q."/>
            <person name="Gargeya S."/>
            <person name="Fitzgerald M."/>
            <person name="Haas B."/>
            <person name="Abouelleil A."/>
            <person name="Alvarado L."/>
            <person name="Arachchi H.M."/>
            <person name="Berlin A.M."/>
            <person name="Chapman S.B."/>
            <person name="Goldberg J."/>
            <person name="Griggs A."/>
            <person name="Gujja S."/>
            <person name="Hansen M."/>
            <person name="Howarth C."/>
            <person name="Imamovic A."/>
            <person name="Larimer J."/>
            <person name="McCowan C."/>
            <person name="Montmayeur A."/>
            <person name="Murphy C."/>
            <person name="Neiman D."/>
            <person name="Pearson M."/>
            <person name="Priest M."/>
            <person name="Roberts A."/>
            <person name="Saif S."/>
            <person name="Shea T."/>
            <person name="Sisk P."/>
            <person name="Sykes S."/>
            <person name="Wortman J."/>
            <person name="Nusbaum C."/>
            <person name="Birren B."/>
        </authorList>
    </citation>
    <scope>NUCLEOTIDE SEQUENCE [LARGE SCALE GENOMIC DNA]</scope>
    <source>
        <strain evidence="4">race PST-78</strain>
    </source>
</reference>
<name>A0A0L0UV99_9BASI</name>
<dbReference type="Proteomes" id="UP000054564">
    <property type="component" value="Unassembled WGS sequence"/>
</dbReference>
<organism evidence="3 4">
    <name type="scientific">Puccinia striiformis f. sp. tritici PST-78</name>
    <dbReference type="NCBI Taxonomy" id="1165861"/>
    <lineage>
        <taxon>Eukaryota</taxon>
        <taxon>Fungi</taxon>
        <taxon>Dikarya</taxon>
        <taxon>Basidiomycota</taxon>
        <taxon>Pucciniomycotina</taxon>
        <taxon>Pucciniomycetes</taxon>
        <taxon>Pucciniales</taxon>
        <taxon>Pucciniaceae</taxon>
        <taxon>Puccinia</taxon>
    </lineage>
</organism>
<dbReference type="EMBL" id="AJIL01000228">
    <property type="protein sequence ID" value="KNE90945.1"/>
    <property type="molecule type" value="Genomic_DNA"/>
</dbReference>
<sequence>MPQICYSFLLVIVLVALSGVQPIRATTIQPRSLEAADSSQTGARLVRDQPVIYKVEPVEDVGTIGPDLEPLKASESLSLKTGPIIADKEEHLPPKKRKSIYHNSGFQDTLDQEYPRPDKLRSTHDNEDPKFMILRSSITDSLYSQILSNIKREPQDDLGDVGSVIGSHPSVDLLNHPHIQKNLAGPESTASVSA</sequence>
<feature type="compositionally biased region" description="Basic and acidic residues" evidence="1">
    <location>
        <begin position="113"/>
        <end position="128"/>
    </location>
</feature>
<evidence type="ECO:0000256" key="2">
    <source>
        <dbReference type="SAM" id="SignalP"/>
    </source>
</evidence>
<gene>
    <name evidence="3" type="ORF">PSTG_15639</name>
</gene>
<dbReference type="AlphaFoldDB" id="A0A0L0UV99"/>
<feature type="signal peptide" evidence="2">
    <location>
        <begin position="1"/>
        <end position="25"/>
    </location>
</feature>
<proteinExistence type="predicted"/>
<protein>
    <submittedName>
        <fullName evidence="3">Uncharacterized protein</fullName>
    </submittedName>
</protein>
<evidence type="ECO:0000313" key="4">
    <source>
        <dbReference type="Proteomes" id="UP000054564"/>
    </source>
</evidence>
<keyword evidence="4" id="KW-1185">Reference proteome</keyword>
<accession>A0A0L0UV99</accession>
<evidence type="ECO:0000256" key="1">
    <source>
        <dbReference type="SAM" id="MobiDB-lite"/>
    </source>
</evidence>
<feature type="chain" id="PRO_5005549250" evidence="2">
    <location>
        <begin position="26"/>
        <end position="194"/>
    </location>
</feature>
<keyword evidence="2" id="KW-0732">Signal</keyword>
<feature type="region of interest" description="Disordered" evidence="1">
    <location>
        <begin position="87"/>
        <end position="128"/>
    </location>
</feature>
<comment type="caution">
    <text evidence="3">The sequence shown here is derived from an EMBL/GenBank/DDBJ whole genome shotgun (WGS) entry which is preliminary data.</text>
</comment>
<evidence type="ECO:0000313" key="3">
    <source>
        <dbReference type="EMBL" id="KNE90945.1"/>
    </source>
</evidence>